<reference evidence="4" key="2">
    <citation type="journal article" date="2008" name="Nucleic Acids Res.">
        <title>The rice annotation project database (RAP-DB): 2008 update.</title>
        <authorList>
            <consortium name="The rice annotation project (RAP)"/>
        </authorList>
    </citation>
    <scope>GENOME REANNOTATION</scope>
    <source>
        <strain evidence="4">cv. Nipponbare</strain>
    </source>
</reference>
<dbReference type="Proteomes" id="UP000000763">
    <property type="component" value="Chromosome 6"/>
</dbReference>
<dbReference type="EMBL" id="AP004725">
    <property type="protein sequence ID" value="BAD45804.1"/>
    <property type="molecule type" value="Genomic_DNA"/>
</dbReference>
<feature type="transmembrane region" description="Helical" evidence="2">
    <location>
        <begin position="12"/>
        <end position="34"/>
    </location>
</feature>
<keyword evidence="2" id="KW-0472">Membrane</keyword>
<gene>
    <name evidence="3" type="primary">P0412C04.21</name>
</gene>
<evidence type="ECO:0000313" key="4">
    <source>
        <dbReference type="Proteomes" id="UP000000763"/>
    </source>
</evidence>
<keyword evidence="2" id="KW-1133">Transmembrane helix</keyword>
<evidence type="ECO:0000256" key="1">
    <source>
        <dbReference type="SAM" id="MobiDB-lite"/>
    </source>
</evidence>
<proteinExistence type="predicted"/>
<sequence>MAAPLNTTADEHVIAVLSLVMNSFAMAIAIDRLLEKRSKRKRYEFVWSIGCARGARRSVAATRMVRWSTEVPARVEVGDGDTDGQVVGSGYTDGGVDGVFQDTTTLLAFTRTGRAPVRGRHRPRPPPPPELACFAAHPRRPLPGRRERERGKGRRERREREEERSEADMWGPHGPTVGSRCRLEEGE</sequence>
<name>Q654G3_ORYSJ</name>
<evidence type="ECO:0000256" key="2">
    <source>
        <dbReference type="SAM" id="Phobius"/>
    </source>
</evidence>
<evidence type="ECO:0000313" key="3">
    <source>
        <dbReference type="EMBL" id="BAD45804.1"/>
    </source>
</evidence>
<accession>Q654G3</accession>
<feature type="region of interest" description="Disordered" evidence="1">
    <location>
        <begin position="114"/>
        <end position="187"/>
    </location>
</feature>
<feature type="compositionally biased region" description="Basic and acidic residues" evidence="1">
    <location>
        <begin position="144"/>
        <end position="167"/>
    </location>
</feature>
<organism evidence="3 4">
    <name type="scientific">Oryza sativa subsp. japonica</name>
    <name type="common">Rice</name>
    <dbReference type="NCBI Taxonomy" id="39947"/>
    <lineage>
        <taxon>Eukaryota</taxon>
        <taxon>Viridiplantae</taxon>
        <taxon>Streptophyta</taxon>
        <taxon>Embryophyta</taxon>
        <taxon>Tracheophyta</taxon>
        <taxon>Spermatophyta</taxon>
        <taxon>Magnoliopsida</taxon>
        <taxon>Liliopsida</taxon>
        <taxon>Poales</taxon>
        <taxon>Poaceae</taxon>
        <taxon>BOP clade</taxon>
        <taxon>Oryzoideae</taxon>
        <taxon>Oryzeae</taxon>
        <taxon>Oryzinae</taxon>
        <taxon>Oryza</taxon>
        <taxon>Oryza sativa</taxon>
    </lineage>
</organism>
<reference evidence="4" key="1">
    <citation type="journal article" date="2005" name="Nature">
        <title>The map-based sequence of the rice genome.</title>
        <authorList>
            <consortium name="International rice genome sequencing project (IRGSP)"/>
            <person name="Matsumoto T."/>
            <person name="Wu J."/>
            <person name="Kanamori H."/>
            <person name="Katayose Y."/>
            <person name="Fujisawa M."/>
            <person name="Namiki N."/>
            <person name="Mizuno H."/>
            <person name="Yamamoto K."/>
            <person name="Antonio B.A."/>
            <person name="Baba T."/>
            <person name="Sakata K."/>
            <person name="Nagamura Y."/>
            <person name="Aoki H."/>
            <person name="Arikawa K."/>
            <person name="Arita K."/>
            <person name="Bito T."/>
            <person name="Chiden Y."/>
            <person name="Fujitsuka N."/>
            <person name="Fukunaka R."/>
            <person name="Hamada M."/>
            <person name="Harada C."/>
            <person name="Hayashi A."/>
            <person name="Hijishita S."/>
            <person name="Honda M."/>
            <person name="Hosokawa S."/>
            <person name="Ichikawa Y."/>
            <person name="Idonuma A."/>
            <person name="Iijima M."/>
            <person name="Ikeda M."/>
            <person name="Ikeno M."/>
            <person name="Ito K."/>
            <person name="Ito S."/>
            <person name="Ito T."/>
            <person name="Ito Y."/>
            <person name="Ito Y."/>
            <person name="Iwabuchi A."/>
            <person name="Kamiya K."/>
            <person name="Karasawa W."/>
            <person name="Kurita K."/>
            <person name="Katagiri S."/>
            <person name="Kikuta A."/>
            <person name="Kobayashi H."/>
            <person name="Kobayashi N."/>
            <person name="Machita K."/>
            <person name="Maehara T."/>
            <person name="Masukawa M."/>
            <person name="Mizubayashi T."/>
            <person name="Mukai Y."/>
            <person name="Nagasaki H."/>
            <person name="Nagata Y."/>
            <person name="Naito S."/>
            <person name="Nakashima M."/>
            <person name="Nakama Y."/>
            <person name="Nakamichi Y."/>
            <person name="Nakamura M."/>
            <person name="Meguro A."/>
            <person name="Negishi M."/>
            <person name="Ohta I."/>
            <person name="Ohta T."/>
            <person name="Okamoto M."/>
            <person name="Ono N."/>
            <person name="Saji S."/>
            <person name="Sakaguchi M."/>
            <person name="Sakai K."/>
            <person name="Shibata M."/>
            <person name="Shimokawa T."/>
            <person name="Song J."/>
            <person name="Takazaki Y."/>
            <person name="Terasawa K."/>
            <person name="Tsugane M."/>
            <person name="Tsuji K."/>
            <person name="Ueda S."/>
            <person name="Waki K."/>
            <person name="Yamagata H."/>
            <person name="Yamamoto M."/>
            <person name="Yamamoto S."/>
            <person name="Yamane H."/>
            <person name="Yoshiki S."/>
            <person name="Yoshihara R."/>
            <person name="Yukawa K."/>
            <person name="Zhong H."/>
            <person name="Yano M."/>
            <person name="Yuan Q."/>
            <person name="Ouyang S."/>
            <person name="Liu J."/>
            <person name="Jones K.M."/>
            <person name="Gansberger K."/>
            <person name="Moffat K."/>
            <person name="Hill J."/>
            <person name="Bera J."/>
            <person name="Fadrosh D."/>
            <person name="Jin S."/>
            <person name="Johri S."/>
            <person name="Kim M."/>
            <person name="Overton L."/>
            <person name="Reardon M."/>
            <person name="Tsitrin T."/>
            <person name="Vuong H."/>
            <person name="Weaver B."/>
            <person name="Ciecko A."/>
            <person name="Tallon L."/>
            <person name="Jackson J."/>
            <person name="Pai G."/>
            <person name="Aken S.V."/>
            <person name="Utterback T."/>
            <person name="Reidmuller S."/>
            <person name="Feldblyum T."/>
            <person name="Hsiao J."/>
            <person name="Zismann V."/>
            <person name="Iobst S."/>
            <person name="de Vazeille A.R."/>
            <person name="Buell C.R."/>
            <person name="Ying K."/>
            <person name="Li Y."/>
            <person name="Lu T."/>
            <person name="Huang Y."/>
            <person name="Zhao Q."/>
            <person name="Feng Q."/>
            <person name="Zhang L."/>
            <person name="Zhu J."/>
            <person name="Weng Q."/>
            <person name="Mu J."/>
            <person name="Lu Y."/>
            <person name="Fan D."/>
            <person name="Liu Y."/>
            <person name="Guan J."/>
            <person name="Zhang Y."/>
            <person name="Yu S."/>
            <person name="Liu X."/>
            <person name="Zhang Y."/>
            <person name="Hong G."/>
            <person name="Han B."/>
            <person name="Choisne N."/>
            <person name="Demange N."/>
            <person name="Orjeda G."/>
            <person name="Samain S."/>
            <person name="Cattolico L."/>
            <person name="Pelletier E."/>
            <person name="Couloux A."/>
            <person name="Segurens B."/>
            <person name="Wincker P."/>
            <person name="D'Hont A."/>
            <person name="Scarpelli C."/>
            <person name="Weissenbach J."/>
            <person name="Salanoubat M."/>
            <person name="Quetier F."/>
            <person name="Yu Y."/>
            <person name="Kim H.R."/>
            <person name="Rambo T."/>
            <person name="Currie J."/>
            <person name="Collura K."/>
            <person name="Luo M."/>
            <person name="Yang T."/>
            <person name="Ammiraju J.S.S."/>
            <person name="Engler F."/>
            <person name="Soderlund C."/>
            <person name="Wing R.A."/>
            <person name="Palmer L.E."/>
            <person name="de la Bastide M."/>
            <person name="Spiegel L."/>
            <person name="Nascimento L."/>
            <person name="Zutavern T."/>
            <person name="O'Shaughnessy A."/>
            <person name="Dike S."/>
            <person name="Dedhia N."/>
            <person name="Preston R."/>
            <person name="Balija V."/>
            <person name="McCombie W.R."/>
            <person name="Chow T."/>
            <person name="Chen H."/>
            <person name="Chung M."/>
            <person name="Chen C."/>
            <person name="Shaw J."/>
            <person name="Wu H."/>
            <person name="Hsiao K."/>
            <person name="Chao Y."/>
            <person name="Chu M."/>
            <person name="Cheng C."/>
            <person name="Hour A."/>
            <person name="Lee P."/>
            <person name="Lin S."/>
            <person name="Lin Y."/>
            <person name="Liou J."/>
            <person name="Liu S."/>
            <person name="Hsing Y."/>
            <person name="Raghuvanshi S."/>
            <person name="Mohanty A."/>
            <person name="Bharti A.K."/>
            <person name="Gaur A."/>
            <person name="Gupta V."/>
            <person name="Kumar D."/>
            <person name="Ravi V."/>
            <person name="Vij S."/>
            <person name="Kapur A."/>
            <person name="Khurana P."/>
            <person name="Khurana P."/>
            <person name="Khurana J.P."/>
            <person name="Tyagi A.K."/>
            <person name="Gaikwad K."/>
            <person name="Singh A."/>
            <person name="Dalal V."/>
            <person name="Srivastava S."/>
            <person name="Dixit A."/>
            <person name="Pal A.K."/>
            <person name="Ghazi I.A."/>
            <person name="Yadav M."/>
            <person name="Pandit A."/>
            <person name="Bhargava A."/>
            <person name="Sureshbabu K."/>
            <person name="Batra K."/>
            <person name="Sharma T.R."/>
            <person name="Mohapatra T."/>
            <person name="Singh N.K."/>
            <person name="Messing J."/>
            <person name="Nelson A.B."/>
            <person name="Fuks G."/>
            <person name="Kavchok S."/>
            <person name="Keizer G."/>
            <person name="Linton E."/>
            <person name="Llaca V."/>
            <person name="Song R."/>
            <person name="Tanyolac B."/>
            <person name="Young S."/>
            <person name="Ho-Il K."/>
            <person name="Hahn J.H."/>
            <person name="Sangsakoo G."/>
            <person name="Vanavichit A."/>
            <person name="de Mattos Luiz.A.T."/>
            <person name="Zimmer P.D."/>
            <person name="Malone G."/>
            <person name="Dellagostin O."/>
            <person name="de Oliveira A.C."/>
            <person name="Bevan M."/>
            <person name="Bancroft I."/>
            <person name="Minx P."/>
            <person name="Cordum H."/>
            <person name="Wilson R."/>
            <person name="Cheng Z."/>
            <person name="Jin W."/>
            <person name="Jiang J."/>
            <person name="Leong S.A."/>
            <person name="Iwama H."/>
            <person name="Gojobori T."/>
            <person name="Itoh T."/>
            <person name="Niimura Y."/>
            <person name="Fujii Y."/>
            <person name="Habara T."/>
            <person name="Sakai H."/>
            <person name="Sato Y."/>
            <person name="Wilson G."/>
            <person name="Kumar K."/>
            <person name="McCouch S."/>
            <person name="Juretic N."/>
            <person name="Hoen D."/>
            <person name="Wright S."/>
            <person name="Bruskiewich R."/>
            <person name="Bureau T."/>
            <person name="Miyao A."/>
            <person name="Hirochika H."/>
            <person name="Nishikawa T."/>
            <person name="Kadowaki K."/>
            <person name="Sugiura M."/>
            <person name="Burr B."/>
            <person name="Sasaki T."/>
        </authorList>
    </citation>
    <scope>NUCLEOTIDE SEQUENCE [LARGE SCALE GENOMIC DNA]</scope>
    <source>
        <strain evidence="4">cv. Nipponbare</strain>
    </source>
</reference>
<keyword evidence="2" id="KW-0812">Transmembrane</keyword>
<protein>
    <submittedName>
        <fullName evidence="3">Uncharacterized protein</fullName>
    </submittedName>
</protein>
<dbReference type="AlphaFoldDB" id="Q654G3"/>